<name>A0A7S3C760_9CHLO</name>
<protein>
    <submittedName>
        <fullName evidence="5">Uncharacterized protein</fullName>
    </submittedName>
</protein>
<feature type="region of interest" description="Disordered" evidence="4">
    <location>
        <begin position="1"/>
        <end position="20"/>
    </location>
</feature>
<proteinExistence type="predicted"/>
<dbReference type="InterPro" id="IPR038052">
    <property type="entry name" value="Chaperonin_RbcX_sf"/>
</dbReference>
<sequence>MASRATATRAARPAAATTSVPNRAATKRRFLVPVVRAGGFYVPSESFGGLSPERKAATAMKTLFTMCAVKIVLAQLEGSSAGRGGSAFGSFNPEAVQTIYKHLDEVPLKNGDEWLRGLMQKDRLLALRLVEVRESYIKEGFEWDSMQKAAIKEMESSNIEILREGAENMFK</sequence>
<accession>A0A7S3C760</accession>
<dbReference type="GO" id="GO:0015979">
    <property type="term" value="P:photosynthesis"/>
    <property type="evidence" value="ECO:0007669"/>
    <property type="project" value="UniProtKB-KW"/>
</dbReference>
<feature type="compositionally biased region" description="Low complexity" evidence="4">
    <location>
        <begin position="1"/>
        <end position="19"/>
    </location>
</feature>
<organism evidence="5">
    <name type="scientific">Chloropicon roscoffensis</name>
    <dbReference type="NCBI Taxonomy" id="1461544"/>
    <lineage>
        <taxon>Eukaryota</taxon>
        <taxon>Viridiplantae</taxon>
        <taxon>Chlorophyta</taxon>
        <taxon>Chloropicophyceae</taxon>
        <taxon>Chloropicales</taxon>
        <taxon>Chloropicaceae</taxon>
        <taxon>Chloropicon</taxon>
    </lineage>
</organism>
<keyword evidence="3" id="KW-0120">Carbon dioxide fixation</keyword>
<evidence type="ECO:0000256" key="2">
    <source>
        <dbReference type="ARBA" id="ARBA00023186"/>
    </source>
</evidence>
<dbReference type="AlphaFoldDB" id="A0A7S3C760"/>
<evidence type="ECO:0000256" key="4">
    <source>
        <dbReference type="SAM" id="MobiDB-lite"/>
    </source>
</evidence>
<dbReference type="PANTHER" id="PTHR33791:SF1">
    <property type="entry name" value="RUBISCO CHAPERONE RBCX"/>
    <property type="match status" value="1"/>
</dbReference>
<dbReference type="SUPFAM" id="SSF158615">
    <property type="entry name" value="RbcX-like"/>
    <property type="match status" value="1"/>
</dbReference>
<dbReference type="InterPro" id="IPR003435">
    <property type="entry name" value="Chaperonin_RcbX"/>
</dbReference>
<dbReference type="GO" id="GO:0110102">
    <property type="term" value="P:ribulose bisphosphate carboxylase complex assembly"/>
    <property type="evidence" value="ECO:0007669"/>
    <property type="project" value="InterPro"/>
</dbReference>
<keyword evidence="1" id="KW-0602">Photosynthesis</keyword>
<evidence type="ECO:0000256" key="3">
    <source>
        <dbReference type="ARBA" id="ARBA00023300"/>
    </source>
</evidence>
<gene>
    <name evidence="5" type="ORF">CROS1456_LOCUS1150</name>
</gene>
<evidence type="ECO:0000256" key="1">
    <source>
        <dbReference type="ARBA" id="ARBA00022531"/>
    </source>
</evidence>
<dbReference type="GO" id="GO:0015977">
    <property type="term" value="P:carbon fixation"/>
    <property type="evidence" value="ECO:0007669"/>
    <property type="project" value="UniProtKB-KW"/>
</dbReference>
<dbReference type="Pfam" id="PF02341">
    <property type="entry name" value="RbcX"/>
    <property type="match status" value="1"/>
</dbReference>
<dbReference type="PANTHER" id="PTHR33791">
    <property type="entry name" value="CHAPERONIN-LIKE RBCX PROTEIN 1, CHLOROPLASTIC"/>
    <property type="match status" value="1"/>
</dbReference>
<dbReference type="GO" id="GO:0044183">
    <property type="term" value="F:protein folding chaperone"/>
    <property type="evidence" value="ECO:0007669"/>
    <property type="project" value="InterPro"/>
</dbReference>
<reference evidence="5" key="1">
    <citation type="submission" date="2021-01" db="EMBL/GenBank/DDBJ databases">
        <authorList>
            <person name="Corre E."/>
            <person name="Pelletier E."/>
            <person name="Niang G."/>
            <person name="Scheremetjew M."/>
            <person name="Finn R."/>
            <person name="Kale V."/>
            <person name="Holt S."/>
            <person name="Cochrane G."/>
            <person name="Meng A."/>
            <person name="Brown T."/>
            <person name="Cohen L."/>
        </authorList>
    </citation>
    <scope>NUCLEOTIDE SEQUENCE</scope>
    <source>
        <strain evidence="5">RCC1871</strain>
    </source>
</reference>
<evidence type="ECO:0000313" key="5">
    <source>
        <dbReference type="EMBL" id="CAE0188082.1"/>
    </source>
</evidence>
<dbReference type="EMBL" id="HBHZ01001456">
    <property type="protein sequence ID" value="CAE0188082.1"/>
    <property type="molecule type" value="Transcribed_RNA"/>
</dbReference>
<dbReference type="Gene3D" id="1.10.1200.210">
    <property type="entry name" value="Chaperonin-like RbcX"/>
    <property type="match status" value="1"/>
</dbReference>
<keyword evidence="2" id="KW-0143">Chaperone</keyword>